<keyword evidence="2" id="KW-0472">Membrane</keyword>
<feature type="transmembrane region" description="Helical" evidence="2">
    <location>
        <begin position="316"/>
        <end position="340"/>
    </location>
</feature>
<dbReference type="RefSeq" id="WP_376983751.1">
    <property type="nucleotide sequence ID" value="NZ_JBHRWW010000005.1"/>
</dbReference>
<accession>A0ABV7WIX9</accession>
<feature type="transmembrane region" description="Helical" evidence="2">
    <location>
        <begin position="390"/>
        <end position="406"/>
    </location>
</feature>
<evidence type="ECO:0008006" key="5">
    <source>
        <dbReference type="Google" id="ProtNLM"/>
    </source>
</evidence>
<protein>
    <recommendedName>
        <fullName evidence="5">4-amino-4-deoxy-L-arabinose transferase-like glycosyltransferase</fullName>
    </recommendedName>
</protein>
<name>A0ABV7WIX9_9MICO</name>
<feature type="transmembrane region" description="Helical" evidence="2">
    <location>
        <begin position="261"/>
        <end position="282"/>
    </location>
</feature>
<feature type="transmembrane region" description="Helical" evidence="2">
    <location>
        <begin position="158"/>
        <end position="175"/>
    </location>
</feature>
<dbReference type="Proteomes" id="UP001595685">
    <property type="component" value="Unassembled WGS sequence"/>
</dbReference>
<feature type="transmembrane region" description="Helical" evidence="2">
    <location>
        <begin position="352"/>
        <end position="370"/>
    </location>
</feature>
<feature type="transmembrane region" description="Helical" evidence="2">
    <location>
        <begin position="462"/>
        <end position="481"/>
    </location>
</feature>
<feature type="region of interest" description="Disordered" evidence="1">
    <location>
        <begin position="1"/>
        <end position="31"/>
    </location>
</feature>
<sequence length="619" mass="64703">MDTTTGDAPALPDGPPGGPTAPRAAVTPRTRAPRRPALRLLAGAPAWQWALALLLAAGVNGAMAVDAVSPVQTKDEIGYLMAARLLGGGGGAELVMPPYAGGYSAGWGLLLAPLWALVDHPVRFFHAAVGANVVMATLAVVVWAAVARRLGAGPRASLGVATLVAVAPGRALYTGYALPEALLGILVAGAFWLVLRLWDDPAVPDPDGLGARPVAARTGTAWALAALVSYLSLVHSRFLPAVGLLLVVLAWWAWRARARGGVLVVGAGAAGAVGGVLVNRWVEDVLYGEVDRFVAAGEQIGQLHGGFMASLTVGHAWYGAVAWGGLTVVGAVWALGLAVAEVRRRSPGPATVLLLLVLAQLVVGAVYLSTRIGLGAGRYDQLVYGRYMDPVWALLAVVGLSALATGRAGPAVLRRSVVVVIVLGAGVGVVLLALGGIVGGLVQLNVPGIEMWRWVYGEDLRVPFVQATAAAVLVLVGIGWARTRGVPREAVAGLLLVAAVAGTVVAEERTIDPRDQRLRDLFSLREVVEQDATSPVVLVVDRPLLLTATAFQYWLGDREYRLVDPQREAVKIEPGELVIGTLYPRPLMIGAPRELLEVDPTYRYGVWKAAGGPVDPDRL</sequence>
<reference evidence="4" key="1">
    <citation type="journal article" date="2019" name="Int. J. Syst. Evol. Microbiol.">
        <title>The Global Catalogue of Microorganisms (GCM) 10K type strain sequencing project: providing services to taxonomists for standard genome sequencing and annotation.</title>
        <authorList>
            <consortium name="The Broad Institute Genomics Platform"/>
            <consortium name="The Broad Institute Genome Sequencing Center for Infectious Disease"/>
            <person name="Wu L."/>
            <person name="Ma J."/>
        </authorList>
    </citation>
    <scope>NUCLEOTIDE SEQUENCE [LARGE SCALE GENOMIC DNA]</scope>
    <source>
        <strain evidence="4">NCAIM B.02333</strain>
    </source>
</reference>
<keyword evidence="4" id="KW-1185">Reference proteome</keyword>
<gene>
    <name evidence="3" type="ORF">ACFOLH_09110</name>
</gene>
<feature type="transmembrane region" description="Helical" evidence="2">
    <location>
        <begin position="124"/>
        <end position="146"/>
    </location>
</feature>
<feature type="transmembrane region" description="Helical" evidence="2">
    <location>
        <begin position="418"/>
        <end position="442"/>
    </location>
</feature>
<evidence type="ECO:0000256" key="1">
    <source>
        <dbReference type="SAM" id="MobiDB-lite"/>
    </source>
</evidence>
<comment type="caution">
    <text evidence="3">The sequence shown here is derived from an EMBL/GenBank/DDBJ whole genome shotgun (WGS) entry which is preliminary data.</text>
</comment>
<feature type="compositionally biased region" description="Low complexity" evidence="1">
    <location>
        <begin position="1"/>
        <end position="11"/>
    </location>
</feature>
<evidence type="ECO:0000313" key="4">
    <source>
        <dbReference type="Proteomes" id="UP001595685"/>
    </source>
</evidence>
<evidence type="ECO:0000313" key="3">
    <source>
        <dbReference type="EMBL" id="MFC3688498.1"/>
    </source>
</evidence>
<feature type="transmembrane region" description="Helical" evidence="2">
    <location>
        <begin position="102"/>
        <end position="118"/>
    </location>
</feature>
<proteinExistence type="predicted"/>
<feature type="compositionally biased region" description="Low complexity" evidence="1">
    <location>
        <begin position="20"/>
        <end position="30"/>
    </location>
</feature>
<dbReference type="EMBL" id="JBHRWW010000005">
    <property type="protein sequence ID" value="MFC3688498.1"/>
    <property type="molecule type" value="Genomic_DNA"/>
</dbReference>
<keyword evidence="2" id="KW-1133">Transmembrane helix</keyword>
<feature type="transmembrane region" description="Helical" evidence="2">
    <location>
        <begin position="181"/>
        <end position="198"/>
    </location>
</feature>
<keyword evidence="2" id="KW-0812">Transmembrane</keyword>
<evidence type="ECO:0000256" key="2">
    <source>
        <dbReference type="SAM" id="Phobius"/>
    </source>
</evidence>
<organism evidence="3 4">
    <name type="scientific">Aquipuribacter hungaricus</name>
    <dbReference type="NCBI Taxonomy" id="545624"/>
    <lineage>
        <taxon>Bacteria</taxon>
        <taxon>Bacillati</taxon>
        <taxon>Actinomycetota</taxon>
        <taxon>Actinomycetes</taxon>
        <taxon>Micrococcales</taxon>
        <taxon>Intrasporangiaceae</taxon>
        <taxon>Aquipuribacter</taxon>
    </lineage>
</organism>
<feature type="transmembrane region" description="Helical" evidence="2">
    <location>
        <begin position="37"/>
        <end position="57"/>
    </location>
</feature>
<feature type="transmembrane region" description="Helical" evidence="2">
    <location>
        <begin position="238"/>
        <end position="254"/>
    </location>
</feature>